<proteinExistence type="predicted"/>
<dbReference type="GeneID" id="94197750"/>
<dbReference type="RefSeq" id="XP_067718338.1">
    <property type="nucleotide sequence ID" value="XM_067862237.1"/>
</dbReference>
<keyword evidence="2" id="KW-1185">Reference proteome</keyword>
<gene>
    <name evidence="1" type="ORF">BcabD6B2_57050</name>
</gene>
<dbReference type="EMBL" id="BPLF01000006">
    <property type="protein sequence ID" value="GIX66269.1"/>
    <property type="molecule type" value="Genomic_DNA"/>
</dbReference>
<organism evidence="1 2">
    <name type="scientific">Babesia caballi</name>
    <dbReference type="NCBI Taxonomy" id="5871"/>
    <lineage>
        <taxon>Eukaryota</taxon>
        <taxon>Sar</taxon>
        <taxon>Alveolata</taxon>
        <taxon>Apicomplexa</taxon>
        <taxon>Aconoidasida</taxon>
        <taxon>Piroplasmida</taxon>
        <taxon>Babesiidae</taxon>
        <taxon>Babesia</taxon>
    </lineage>
</organism>
<evidence type="ECO:0000313" key="1">
    <source>
        <dbReference type="EMBL" id="GIX66269.1"/>
    </source>
</evidence>
<name>A0AAV4M608_BABCB</name>
<protein>
    <submittedName>
        <fullName evidence="1">Uncharacterized protein</fullName>
    </submittedName>
</protein>
<accession>A0AAV4M608</accession>
<dbReference type="AlphaFoldDB" id="A0AAV4M608"/>
<comment type="caution">
    <text evidence="1">The sequence shown here is derived from an EMBL/GenBank/DDBJ whole genome shotgun (WGS) entry which is preliminary data.</text>
</comment>
<dbReference type="Proteomes" id="UP001497744">
    <property type="component" value="Unassembled WGS sequence"/>
</dbReference>
<sequence length="330" mass="35891">MSPWIFRVRAAHKLKRCRRERPLISSASSNLVAHQDAQDAHHTVDYQLAQEVVEVRGRVVENDGLARCDVVEGAVRVAVEGGVDPEPVQPFVVLEPGVERTEVVGRKQVQPTRRSAEHVHDGGPEAVVQSVHLRIKHVLEGLVVVDLSVVDYDAGGDGALVEQFGVEQLGSALRDDVGLGRGADDVGGRRDIWEEDVVHDVLRRDIGRLYLRGDRQRLRLANAEQVPLVGAGLVARLRGPEVLDSERGHVGAQVAETARVALLGGAGRADDDHVDRRQRAVGLLGAQRTLQELRPARLRLHASDVLSVRQPPRSIEPTAATAVAGECVAW</sequence>
<evidence type="ECO:0000313" key="2">
    <source>
        <dbReference type="Proteomes" id="UP001497744"/>
    </source>
</evidence>
<reference evidence="1 2" key="1">
    <citation type="submission" date="2021-06" db="EMBL/GenBank/DDBJ databases">
        <title>Genome sequence of Babesia caballi.</title>
        <authorList>
            <person name="Yamagishi J."/>
            <person name="Kidaka T."/>
            <person name="Ochi A."/>
        </authorList>
    </citation>
    <scope>NUCLEOTIDE SEQUENCE [LARGE SCALE GENOMIC DNA]</scope>
    <source>
        <strain evidence="1">USDA-D6B2</strain>
    </source>
</reference>